<dbReference type="InterPro" id="IPR011990">
    <property type="entry name" value="TPR-like_helical_dom_sf"/>
</dbReference>
<dbReference type="CDD" id="cd08977">
    <property type="entry name" value="SusD"/>
    <property type="match status" value="1"/>
</dbReference>
<protein>
    <recommendedName>
        <fullName evidence="10">Starch-binding associating with outer membrane</fullName>
    </recommendedName>
</protein>
<dbReference type="SUPFAM" id="SSF48452">
    <property type="entry name" value="TPR-like"/>
    <property type="match status" value="1"/>
</dbReference>
<evidence type="ECO:0000256" key="2">
    <source>
        <dbReference type="ARBA" id="ARBA00006275"/>
    </source>
</evidence>
<name>A0A841J728_9SPHI</name>
<feature type="domain" description="RagB/SusD" evidence="6">
    <location>
        <begin position="333"/>
        <end position="450"/>
    </location>
</feature>
<dbReference type="Gene3D" id="1.25.40.390">
    <property type="match status" value="1"/>
</dbReference>
<reference evidence="8 9" key="1">
    <citation type="submission" date="2020-08" db="EMBL/GenBank/DDBJ databases">
        <title>Genomic Encyclopedia of Type Strains, Phase IV (KMG-V): Genome sequencing to study the core and pangenomes of soil and plant-associated prokaryotes.</title>
        <authorList>
            <person name="Whitman W."/>
        </authorList>
    </citation>
    <scope>NUCLEOTIDE SEQUENCE [LARGE SCALE GENOMIC DNA]</scope>
    <source>
        <strain evidence="8 9">MP601</strain>
    </source>
</reference>
<comment type="subcellular location">
    <subcellularLocation>
        <location evidence="1">Cell outer membrane</location>
    </subcellularLocation>
</comment>
<proteinExistence type="inferred from homology"/>
<evidence type="ECO:0000313" key="8">
    <source>
        <dbReference type="EMBL" id="MBB6126989.1"/>
    </source>
</evidence>
<evidence type="ECO:0000256" key="4">
    <source>
        <dbReference type="ARBA" id="ARBA00023136"/>
    </source>
</evidence>
<keyword evidence="5" id="KW-0998">Cell outer membrane</keyword>
<evidence type="ECO:0000259" key="6">
    <source>
        <dbReference type="Pfam" id="PF07980"/>
    </source>
</evidence>
<sequence>MKKSYQKLFLSIAIGMAIAISGCKKTLEEHPQTSITPSTFFSDPASYQLAIIGLYGDLPLYDGSMQEMATDIYGAPAPSVEQGLPMYQNAPQSYYYNTQGCWGGGYRLIKDANFVLGALPTSPLDQTTKNQLTAEAEFMRGYGYFYLVQLYGDIPMPTKVIVDNNPNSLQLPRSPQADIYKLILSDLTFAEQNLPDKATTAGRVYKSVASALLAKVYLTMAGNPMKQTAYYQNAKDEALKVINSGLFTLVDDYANVFHHTSYTTESIWEQSYVVSKGGNPLQGSTGTADTYRPLLVPATSFINSFPKGDRRRTWGILDQYPDPKVKGGVLAPFFQKYFDTTGVSKGATSSTVINPWNFVYIRYADMYLIAAEAENEINGPANAYVYINTIRRRARVDKGDPTNVPDLAGLTQDGFRQAVLKERKWEFALEGNTWFDMKRTNTFQLIQAQRGSQLINPIGPYNQTWLIPDIEITANNIPQNPLY</sequence>
<evidence type="ECO:0000259" key="7">
    <source>
        <dbReference type="Pfam" id="PF14322"/>
    </source>
</evidence>
<dbReference type="PROSITE" id="PS51257">
    <property type="entry name" value="PROKAR_LIPOPROTEIN"/>
    <property type="match status" value="1"/>
</dbReference>
<keyword evidence="4" id="KW-0472">Membrane</keyword>
<evidence type="ECO:0000256" key="1">
    <source>
        <dbReference type="ARBA" id="ARBA00004442"/>
    </source>
</evidence>
<evidence type="ECO:0000256" key="3">
    <source>
        <dbReference type="ARBA" id="ARBA00022729"/>
    </source>
</evidence>
<comment type="caution">
    <text evidence="8">The sequence shown here is derived from an EMBL/GenBank/DDBJ whole genome shotgun (WGS) entry which is preliminary data.</text>
</comment>
<keyword evidence="3" id="KW-0732">Signal</keyword>
<gene>
    <name evidence="8" type="ORF">HDF22_001095</name>
</gene>
<comment type="similarity">
    <text evidence="2">Belongs to the SusD family.</text>
</comment>
<evidence type="ECO:0000256" key="5">
    <source>
        <dbReference type="ARBA" id="ARBA00023237"/>
    </source>
</evidence>
<evidence type="ECO:0008006" key="10">
    <source>
        <dbReference type="Google" id="ProtNLM"/>
    </source>
</evidence>
<dbReference type="GO" id="GO:0009279">
    <property type="term" value="C:cell outer membrane"/>
    <property type="evidence" value="ECO:0007669"/>
    <property type="project" value="UniProtKB-SubCell"/>
</dbReference>
<accession>A0A841J728</accession>
<dbReference type="Pfam" id="PF07980">
    <property type="entry name" value="SusD_RagB"/>
    <property type="match status" value="1"/>
</dbReference>
<dbReference type="Pfam" id="PF14322">
    <property type="entry name" value="SusD-like_3"/>
    <property type="match status" value="1"/>
</dbReference>
<dbReference type="InterPro" id="IPR033985">
    <property type="entry name" value="SusD-like_N"/>
</dbReference>
<organism evidence="8 9">
    <name type="scientific">Mucilaginibacter lappiensis</name>
    <dbReference type="NCBI Taxonomy" id="354630"/>
    <lineage>
        <taxon>Bacteria</taxon>
        <taxon>Pseudomonadati</taxon>
        <taxon>Bacteroidota</taxon>
        <taxon>Sphingobacteriia</taxon>
        <taxon>Sphingobacteriales</taxon>
        <taxon>Sphingobacteriaceae</taxon>
        <taxon>Mucilaginibacter</taxon>
    </lineage>
</organism>
<evidence type="ECO:0000313" key="9">
    <source>
        <dbReference type="Proteomes" id="UP000548326"/>
    </source>
</evidence>
<feature type="domain" description="SusD-like N-terminal" evidence="7">
    <location>
        <begin position="92"/>
        <end position="218"/>
    </location>
</feature>
<dbReference type="InterPro" id="IPR012944">
    <property type="entry name" value="SusD_RagB_dom"/>
</dbReference>
<dbReference type="AlphaFoldDB" id="A0A841J728"/>
<dbReference type="EMBL" id="JACHCA010000003">
    <property type="protein sequence ID" value="MBB6126989.1"/>
    <property type="molecule type" value="Genomic_DNA"/>
</dbReference>
<dbReference type="Proteomes" id="UP000548326">
    <property type="component" value="Unassembled WGS sequence"/>
</dbReference>
<dbReference type="RefSeq" id="WP_260170814.1">
    <property type="nucleotide sequence ID" value="NZ_JACHCA010000003.1"/>
</dbReference>